<feature type="signal peptide" evidence="1">
    <location>
        <begin position="1"/>
        <end position="34"/>
    </location>
</feature>
<keyword evidence="3" id="KW-0540">Nuclease</keyword>
<proteinExistence type="predicted"/>
<dbReference type="RefSeq" id="WP_113892213.1">
    <property type="nucleotide sequence ID" value="NZ_QNRK01000040.1"/>
</dbReference>
<evidence type="ECO:0000256" key="1">
    <source>
        <dbReference type="SAM" id="SignalP"/>
    </source>
</evidence>
<dbReference type="GO" id="GO:0004519">
    <property type="term" value="F:endonuclease activity"/>
    <property type="evidence" value="ECO:0007669"/>
    <property type="project" value="UniProtKB-KW"/>
</dbReference>
<dbReference type="AlphaFoldDB" id="A0A366EP34"/>
<keyword evidence="1" id="KW-0732">Signal</keyword>
<feature type="chain" id="PRO_5016693847" evidence="1">
    <location>
        <begin position="35"/>
        <end position="281"/>
    </location>
</feature>
<organism evidence="3 4">
    <name type="scientific">Roseiarcus fermentans</name>
    <dbReference type="NCBI Taxonomy" id="1473586"/>
    <lineage>
        <taxon>Bacteria</taxon>
        <taxon>Pseudomonadati</taxon>
        <taxon>Pseudomonadota</taxon>
        <taxon>Alphaproteobacteria</taxon>
        <taxon>Hyphomicrobiales</taxon>
        <taxon>Roseiarcaceae</taxon>
        <taxon>Roseiarcus</taxon>
    </lineage>
</organism>
<name>A0A366EP34_9HYPH</name>
<comment type="caution">
    <text evidence="3">The sequence shown here is derived from an EMBL/GenBank/DDBJ whole genome shotgun (WGS) entry which is preliminary data.</text>
</comment>
<keyword evidence="4" id="KW-1185">Reference proteome</keyword>
<dbReference type="EMBL" id="QNRK01000040">
    <property type="protein sequence ID" value="RBP04151.1"/>
    <property type="molecule type" value="Genomic_DNA"/>
</dbReference>
<dbReference type="OrthoDB" id="7618306at2"/>
<keyword evidence="3" id="KW-0255">Endonuclease</keyword>
<reference evidence="3 4" key="1">
    <citation type="submission" date="2018-06" db="EMBL/GenBank/DDBJ databases">
        <title>Genomic Encyclopedia of Type Strains, Phase IV (KMG-IV): sequencing the most valuable type-strain genomes for metagenomic binning, comparative biology and taxonomic classification.</title>
        <authorList>
            <person name="Goeker M."/>
        </authorList>
    </citation>
    <scope>NUCLEOTIDE SEQUENCE [LARGE SCALE GENOMIC DNA]</scope>
    <source>
        <strain evidence="3 4">DSM 24875</strain>
    </source>
</reference>
<protein>
    <submittedName>
        <fullName evidence="3">Endonuclease YncB(Thermonuclease family)</fullName>
    </submittedName>
</protein>
<feature type="domain" description="TNase-like" evidence="2">
    <location>
        <begin position="50"/>
        <end position="168"/>
    </location>
</feature>
<keyword evidence="3" id="KW-0378">Hydrolase</keyword>
<dbReference type="Proteomes" id="UP000253529">
    <property type="component" value="Unassembled WGS sequence"/>
</dbReference>
<dbReference type="SMART" id="SM00318">
    <property type="entry name" value="SNc"/>
    <property type="match status" value="1"/>
</dbReference>
<dbReference type="SUPFAM" id="SSF50199">
    <property type="entry name" value="Staphylococcal nuclease"/>
    <property type="match status" value="1"/>
</dbReference>
<evidence type="ECO:0000313" key="4">
    <source>
        <dbReference type="Proteomes" id="UP000253529"/>
    </source>
</evidence>
<dbReference type="Gene3D" id="2.40.50.90">
    <property type="match status" value="1"/>
</dbReference>
<dbReference type="Pfam" id="PF00565">
    <property type="entry name" value="SNase"/>
    <property type="match status" value="1"/>
</dbReference>
<dbReference type="InterPro" id="IPR035437">
    <property type="entry name" value="SNase_OB-fold_sf"/>
</dbReference>
<sequence length="281" mass="28886">MDFSRAHRLARRFAPLGRAAFLLAVSVAAGRAGAACGAPDGGVRVAGVDDRLDLVLADGRTVRLAGVALPDYARSPDLAEEARRFLADRFVDRDAELERLAGGTDRWGRVLADLAISGPPGAGGSAAAAVLAAGFGRVAPAFEARACAAERLRAEGEARGAGLGVWSDPGSAVIAAADVDALRRSGSRLVVIEGTVRRVGFGRSRLYLDLAPKGGPTIVVPRKLEGAFARAGVSVEAAAGRTIRVRGALDNRLGPRLEVSEPAMIEFLGGSGAPGAIKPRP</sequence>
<accession>A0A366EP34</accession>
<dbReference type="PROSITE" id="PS50830">
    <property type="entry name" value="TNASE_3"/>
    <property type="match status" value="1"/>
</dbReference>
<evidence type="ECO:0000259" key="2">
    <source>
        <dbReference type="PROSITE" id="PS50830"/>
    </source>
</evidence>
<evidence type="ECO:0000313" key="3">
    <source>
        <dbReference type="EMBL" id="RBP04151.1"/>
    </source>
</evidence>
<gene>
    <name evidence="3" type="ORF">DFR50_14023</name>
</gene>
<dbReference type="InterPro" id="IPR016071">
    <property type="entry name" value="Staphylococal_nuclease_OB-fold"/>
</dbReference>